<dbReference type="SUPFAM" id="SSF46565">
    <property type="entry name" value="Chaperone J-domain"/>
    <property type="match status" value="1"/>
</dbReference>
<feature type="compositionally biased region" description="Basic and acidic residues" evidence="1">
    <location>
        <begin position="223"/>
        <end position="246"/>
    </location>
</feature>
<name>A0ABR4GT62_9EURO</name>
<evidence type="ECO:0000259" key="2">
    <source>
        <dbReference type="PROSITE" id="PS50076"/>
    </source>
</evidence>
<keyword evidence="4" id="KW-1185">Reference proteome</keyword>
<dbReference type="EMBL" id="JBFXLT010000195">
    <property type="protein sequence ID" value="KAL2802264.1"/>
    <property type="molecule type" value="Genomic_DNA"/>
</dbReference>
<dbReference type="PROSITE" id="PS50076">
    <property type="entry name" value="DNAJ_2"/>
    <property type="match status" value="1"/>
</dbReference>
<sequence length="541" mass="60890">MDCYQILGISREANNRHINSAYKSLALKHHLTKQEITVALASNFNEYLLHPHVLSSFCRKHGLLTYQSQIQQAVEILRDPIARKAHDQQLPPSPIEERLFACPDYHGWVSAGLHARDLSRSARYMYSYGHSVHMDPHSKESQEELERCARARREEEDIVKAEGAKPKGMDHAKFEGESVADSDLAGGDGEDAEIKVESDDEVERANIANVIEVNYSADMSPDAESKREPDVDFESDNHGDVKETKGSADVSEADADLESKKSPIKPVSEDGSMIKFELGPEYRAEFDANAIIAEVEAEPGGFNNVDSSTTGHAIFDAEDPESITTDRHAASLRSPPNLAPSPYMMSGSLDYPNSESQVDADKAFVTQTKYGSDSSAYYKFSEPASSASRDIENQSLKPPPTAQTHNFRFNDTNIYPHLRPFISYFATKLANKDGRYTKDDFQVELQGMVMETYCGWLETVRSTIPGAESLETKLDPIRQDCLHLGYWEKKFGCEECEECHLWRPIYTLVCPGCGIRKAWDFRKSVFVFDLFSFGMVRRWFD</sequence>
<feature type="region of interest" description="Disordered" evidence="1">
    <location>
        <begin position="216"/>
        <end position="268"/>
    </location>
</feature>
<evidence type="ECO:0000313" key="3">
    <source>
        <dbReference type="EMBL" id="KAL2802264.1"/>
    </source>
</evidence>
<dbReference type="Gene3D" id="1.10.287.110">
    <property type="entry name" value="DnaJ domain"/>
    <property type="match status" value="1"/>
</dbReference>
<dbReference type="CDD" id="cd06257">
    <property type="entry name" value="DnaJ"/>
    <property type="match status" value="1"/>
</dbReference>
<reference evidence="3 4" key="1">
    <citation type="submission" date="2024-07" db="EMBL/GenBank/DDBJ databases">
        <title>Section-level genome sequencing and comparative genomics of Aspergillus sections Usti and Cavernicolus.</title>
        <authorList>
            <consortium name="Lawrence Berkeley National Laboratory"/>
            <person name="Nybo J.L."/>
            <person name="Vesth T.C."/>
            <person name="Theobald S."/>
            <person name="Frisvad J.C."/>
            <person name="Larsen T.O."/>
            <person name="Kjaerboelling I."/>
            <person name="Rothschild-Mancinelli K."/>
            <person name="Lyhne E.K."/>
            <person name="Kogle M.E."/>
            <person name="Barry K."/>
            <person name="Clum A."/>
            <person name="Na H."/>
            <person name="Ledsgaard L."/>
            <person name="Lin J."/>
            <person name="Lipzen A."/>
            <person name="Kuo A."/>
            <person name="Riley R."/>
            <person name="Mondo S."/>
            <person name="Labutti K."/>
            <person name="Haridas S."/>
            <person name="Pangalinan J."/>
            <person name="Salamov A.A."/>
            <person name="Simmons B.A."/>
            <person name="Magnuson J.K."/>
            <person name="Chen J."/>
            <person name="Drula E."/>
            <person name="Henrissat B."/>
            <person name="Wiebenga A."/>
            <person name="Lubbers R.J."/>
            <person name="Gomes A.C."/>
            <person name="Makela M.R."/>
            <person name="Stajich J."/>
            <person name="Grigoriev I.V."/>
            <person name="Mortensen U.H."/>
            <person name="De Vries R.P."/>
            <person name="Baker S.E."/>
            <person name="Andersen M.R."/>
        </authorList>
    </citation>
    <scope>NUCLEOTIDE SEQUENCE [LARGE SCALE GENOMIC DNA]</scope>
    <source>
        <strain evidence="3 4">CBS 588.65</strain>
    </source>
</reference>
<evidence type="ECO:0000256" key="1">
    <source>
        <dbReference type="SAM" id="MobiDB-lite"/>
    </source>
</evidence>
<gene>
    <name evidence="3" type="ORF">BJX63DRAFT_438037</name>
</gene>
<dbReference type="Proteomes" id="UP001610334">
    <property type="component" value="Unassembled WGS sequence"/>
</dbReference>
<proteinExistence type="predicted"/>
<accession>A0ABR4GT62</accession>
<dbReference type="InterPro" id="IPR036869">
    <property type="entry name" value="J_dom_sf"/>
</dbReference>
<protein>
    <recommendedName>
        <fullName evidence="2">J domain-containing protein</fullName>
    </recommendedName>
</protein>
<dbReference type="InterPro" id="IPR001623">
    <property type="entry name" value="DnaJ_domain"/>
</dbReference>
<feature type="domain" description="J" evidence="2">
    <location>
        <begin position="2"/>
        <end position="90"/>
    </location>
</feature>
<organism evidence="3 4">
    <name type="scientific">Aspergillus granulosus</name>
    <dbReference type="NCBI Taxonomy" id="176169"/>
    <lineage>
        <taxon>Eukaryota</taxon>
        <taxon>Fungi</taxon>
        <taxon>Dikarya</taxon>
        <taxon>Ascomycota</taxon>
        <taxon>Pezizomycotina</taxon>
        <taxon>Eurotiomycetes</taxon>
        <taxon>Eurotiomycetidae</taxon>
        <taxon>Eurotiales</taxon>
        <taxon>Aspergillaceae</taxon>
        <taxon>Aspergillus</taxon>
        <taxon>Aspergillus subgen. Nidulantes</taxon>
    </lineage>
</organism>
<evidence type="ECO:0000313" key="4">
    <source>
        <dbReference type="Proteomes" id="UP001610334"/>
    </source>
</evidence>
<comment type="caution">
    <text evidence="3">The sequence shown here is derived from an EMBL/GenBank/DDBJ whole genome shotgun (WGS) entry which is preliminary data.</text>
</comment>